<keyword evidence="2" id="KW-0812">Transmembrane</keyword>
<proteinExistence type="predicted"/>
<gene>
    <name evidence="3" type="ordered locus">Psta_0234</name>
</gene>
<dbReference type="KEGG" id="psl:Psta_0234"/>
<dbReference type="AlphaFoldDB" id="D2R1E5"/>
<accession>D2R1E5</accession>
<evidence type="ECO:0000256" key="2">
    <source>
        <dbReference type="SAM" id="Phobius"/>
    </source>
</evidence>
<feature type="region of interest" description="Disordered" evidence="1">
    <location>
        <begin position="43"/>
        <end position="72"/>
    </location>
</feature>
<keyword evidence="2" id="KW-0472">Membrane</keyword>
<evidence type="ECO:0000313" key="3">
    <source>
        <dbReference type="EMBL" id="ADB14930.1"/>
    </source>
</evidence>
<dbReference type="Proteomes" id="UP000001887">
    <property type="component" value="Chromosome"/>
</dbReference>
<keyword evidence="4" id="KW-1185">Reference proteome</keyword>
<protein>
    <submittedName>
        <fullName evidence="3">Uncharacterized protein</fullName>
    </submittedName>
</protein>
<feature type="transmembrane region" description="Helical" evidence="2">
    <location>
        <begin position="134"/>
        <end position="155"/>
    </location>
</feature>
<dbReference type="EMBL" id="CP001848">
    <property type="protein sequence ID" value="ADB14930.1"/>
    <property type="molecule type" value="Genomic_DNA"/>
</dbReference>
<evidence type="ECO:0000256" key="1">
    <source>
        <dbReference type="SAM" id="MobiDB-lite"/>
    </source>
</evidence>
<organism evidence="3 4">
    <name type="scientific">Pirellula staleyi (strain ATCC 27377 / DSM 6068 / ICPB 4128)</name>
    <name type="common">Pirella staleyi</name>
    <dbReference type="NCBI Taxonomy" id="530564"/>
    <lineage>
        <taxon>Bacteria</taxon>
        <taxon>Pseudomonadati</taxon>
        <taxon>Planctomycetota</taxon>
        <taxon>Planctomycetia</taxon>
        <taxon>Pirellulales</taxon>
        <taxon>Pirellulaceae</taxon>
        <taxon>Pirellula</taxon>
    </lineage>
</organism>
<evidence type="ECO:0000313" key="4">
    <source>
        <dbReference type="Proteomes" id="UP000001887"/>
    </source>
</evidence>
<dbReference type="HOGENOM" id="CLU_1617470_0_0_0"/>
<sequence length="164" mass="17929">MSFQFQCPQGHLLEGEPSQAGQQCVCPMCGMLFLIPQPIAQPEGPQFAINPGGGAPGQPAAPPFDPSKPQEPELFHIPCPNGHELETPAEMLDQEVLCPQCQVQFRLRKRDSVEFKKKKEEQDRIREIKLGNAWLNWAIAAAVLVGIGLVGLIIASQMGRTPPP</sequence>
<reference evidence="3 4" key="1">
    <citation type="journal article" date="2009" name="Stand. Genomic Sci.">
        <title>Complete genome sequence of Pirellula staleyi type strain (ATCC 27377).</title>
        <authorList>
            <person name="Clum A."/>
            <person name="Tindall B.J."/>
            <person name="Sikorski J."/>
            <person name="Ivanova N."/>
            <person name="Mavrommatis K."/>
            <person name="Lucas S."/>
            <person name="Glavina del Rio T."/>
            <person name="Nolan M."/>
            <person name="Chen F."/>
            <person name="Tice H."/>
            <person name="Pitluck S."/>
            <person name="Cheng J.F."/>
            <person name="Chertkov O."/>
            <person name="Brettin T."/>
            <person name="Han C."/>
            <person name="Detter J.C."/>
            <person name="Kuske C."/>
            <person name="Bruce D."/>
            <person name="Goodwin L."/>
            <person name="Ovchinikova G."/>
            <person name="Pati A."/>
            <person name="Mikhailova N."/>
            <person name="Chen A."/>
            <person name="Palaniappan K."/>
            <person name="Land M."/>
            <person name="Hauser L."/>
            <person name="Chang Y.J."/>
            <person name="Jeffries C.D."/>
            <person name="Chain P."/>
            <person name="Rohde M."/>
            <person name="Goker M."/>
            <person name="Bristow J."/>
            <person name="Eisen J.A."/>
            <person name="Markowitz V."/>
            <person name="Hugenholtz P."/>
            <person name="Kyrpides N.C."/>
            <person name="Klenk H.P."/>
            <person name="Lapidus A."/>
        </authorList>
    </citation>
    <scope>NUCLEOTIDE SEQUENCE [LARGE SCALE GENOMIC DNA]</scope>
    <source>
        <strain evidence="4">ATCC 27377 / DSM 6068 / ICPB 4128</strain>
    </source>
</reference>
<keyword evidence="2" id="KW-1133">Transmembrane helix</keyword>
<dbReference type="OrthoDB" id="286745at2"/>
<name>D2R1E5_PIRSD</name>